<accession>A0A1Y5TSA1</accession>
<dbReference type="InterPro" id="IPR020613">
    <property type="entry name" value="Thiolase_CS"/>
</dbReference>
<evidence type="ECO:0000256" key="2">
    <source>
        <dbReference type="ARBA" id="ARBA00022448"/>
    </source>
</evidence>
<evidence type="ECO:0000313" key="9">
    <source>
        <dbReference type="EMBL" id="SLN71039.1"/>
    </source>
</evidence>
<sequence>MGKAYIAAASMIPFGKYPDRTASDLGREAIGSLLEETGIETSAIEAVYAGRAFSSHIDGQVAVPGQVALAASGICDVPVFNIDNACAACPSALHLATQAIRAGQYEAVMVIGMDKLYATDRRRSMRALFGAMDVEKMAWMSEALDGDGKAGSIFMEHYYARIAREYLKNTGATERDLARIAVKNRKHASLNAVAQYRKPMTEEEVLASPVVAEPLRTLMCSPLTDGAAAFLVCSENAGKTFGLPLVEVAASVVRSGMPQRGTADPVLARASARAFEEASIGPEDVDLAEVHDASAVAEMIAIEEIGLAPAGEAKRLLRDGDTALGGRIPVNSSGGLLSRGHPGAATGAAQLVELVWQLQERGGDRQVEKARVGLAQSSGGLVADEAAATAITILRR</sequence>
<dbReference type="GO" id="GO:0008289">
    <property type="term" value="F:lipid binding"/>
    <property type="evidence" value="ECO:0007669"/>
    <property type="project" value="UniProtKB-KW"/>
</dbReference>
<evidence type="ECO:0000256" key="4">
    <source>
        <dbReference type="ARBA" id="ARBA00023055"/>
    </source>
</evidence>
<dbReference type="PIRSF" id="PIRSF000429">
    <property type="entry name" value="Ac-CoA_Ac_transf"/>
    <property type="match status" value="1"/>
</dbReference>
<name>A0A1Y5TSA1_9PROT</name>
<proteinExistence type="predicted"/>
<dbReference type="EC" id="2.3.1.176" evidence="1"/>
<dbReference type="RefSeq" id="WP_085884692.1">
    <property type="nucleotide sequence ID" value="NZ_FWFR01000003.1"/>
</dbReference>
<dbReference type="Proteomes" id="UP000193200">
    <property type="component" value="Unassembled WGS sequence"/>
</dbReference>
<keyword evidence="4" id="KW-0445">Lipid transport</keyword>
<keyword evidence="3 9" id="KW-0808">Transferase</keyword>
<dbReference type="PANTHER" id="PTHR42870">
    <property type="entry name" value="ACETYL-COA C-ACETYLTRANSFERASE"/>
    <property type="match status" value="1"/>
</dbReference>
<dbReference type="GO" id="GO:0003988">
    <property type="term" value="F:acetyl-CoA C-acyltransferase activity"/>
    <property type="evidence" value="ECO:0007669"/>
    <property type="project" value="UniProtKB-ARBA"/>
</dbReference>
<reference evidence="9 10" key="1">
    <citation type="submission" date="2017-03" db="EMBL/GenBank/DDBJ databases">
        <authorList>
            <person name="Afonso C.L."/>
            <person name="Miller P.J."/>
            <person name="Scott M.A."/>
            <person name="Spackman E."/>
            <person name="Goraichik I."/>
            <person name="Dimitrov K.M."/>
            <person name="Suarez D.L."/>
            <person name="Swayne D.E."/>
        </authorList>
    </citation>
    <scope>NUCLEOTIDE SEQUENCE [LARGE SCALE GENOMIC DNA]</scope>
    <source>
        <strain evidence="9 10">CECT 7691</strain>
    </source>
</reference>
<organism evidence="9 10">
    <name type="scientific">Oceanibacterium hippocampi</name>
    <dbReference type="NCBI Taxonomy" id="745714"/>
    <lineage>
        <taxon>Bacteria</taxon>
        <taxon>Pseudomonadati</taxon>
        <taxon>Pseudomonadota</taxon>
        <taxon>Alphaproteobacteria</taxon>
        <taxon>Sneathiellales</taxon>
        <taxon>Sneathiellaceae</taxon>
        <taxon>Oceanibacterium</taxon>
    </lineage>
</organism>
<dbReference type="OrthoDB" id="9790314at2"/>
<dbReference type="GO" id="GO:0006869">
    <property type="term" value="P:lipid transport"/>
    <property type="evidence" value="ECO:0007669"/>
    <property type="project" value="UniProtKB-KW"/>
</dbReference>
<dbReference type="PROSITE" id="PS00737">
    <property type="entry name" value="THIOLASE_2"/>
    <property type="match status" value="1"/>
</dbReference>
<keyword evidence="5" id="KW-0446">Lipid-binding</keyword>
<dbReference type="SUPFAM" id="SSF53901">
    <property type="entry name" value="Thiolase-like"/>
    <property type="match status" value="2"/>
</dbReference>
<keyword evidence="9" id="KW-0012">Acyltransferase</keyword>
<evidence type="ECO:0000256" key="1">
    <source>
        <dbReference type="ARBA" id="ARBA00012352"/>
    </source>
</evidence>
<feature type="domain" description="Thiolase N-terminal" evidence="7">
    <location>
        <begin position="5"/>
        <end position="235"/>
    </location>
</feature>
<dbReference type="EMBL" id="FWFR01000003">
    <property type="protein sequence ID" value="SLN71039.1"/>
    <property type="molecule type" value="Genomic_DNA"/>
</dbReference>
<protein>
    <recommendedName>
        <fullName evidence="1">propanoyl-CoA C-acyltransferase</fullName>
        <ecNumber evidence="1">2.3.1.176</ecNumber>
    </recommendedName>
    <alternativeName>
        <fullName evidence="6">Propanoyl-CoA C-acyltransferase</fullName>
    </alternativeName>
</protein>
<evidence type="ECO:0000256" key="6">
    <source>
        <dbReference type="ARBA" id="ARBA00032316"/>
    </source>
</evidence>
<evidence type="ECO:0000259" key="7">
    <source>
        <dbReference type="Pfam" id="PF00108"/>
    </source>
</evidence>
<gene>
    <name evidence="9" type="ORF">OCH7691_03340</name>
</gene>
<dbReference type="InterPro" id="IPR055140">
    <property type="entry name" value="Thiolase_C_2"/>
</dbReference>
<dbReference type="InterPro" id="IPR016039">
    <property type="entry name" value="Thiolase-like"/>
</dbReference>
<evidence type="ECO:0000259" key="8">
    <source>
        <dbReference type="Pfam" id="PF22691"/>
    </source>
</evidence>
<feature type="domain" description="Thiolase C-terminal" evidence="8">
    <location>
        <begin position="267"/>
        <end position="387"/>
    </location>
</feature>
<dbReference type="Pfam" id="PF22691">
    <property type="entry name" value="Thiolase_C_1"/>
    <property type="match status" value="1"/>
</dbReference>
<dbReference type="InParanoid" id="A0A1Y5TSA1"/>
<keyword evidence="2" id="KW-0813">Transport</keyword>
<evidence type="ECO:0000256" key="3">
    <source>
        <dbReference type="ARBA" id="ARBA00022679"/>
    </source>
</evidence>
<evidence type="ECO:0000313" key="10">
    <source>
        <dbReference type="Proteomes" id="UP000193200"/>
    </source>
</evidence>
<dbReference type="InterPro" id="IPR002155">
    <property type="entry name" value="Thiolase"/>
</dbReference>
<dbReference type="Pfam" id="PF00108">
    <property type="entry name" value="Thiolase_N"/>
    <property type="match status" value="1"/>
</dbReference>
<evidence type="ECO:0000256" key="5">
    <source>
        <dbReference type="ARBA" id="ARBA00023121"/>
    </source>
</evidence>
<dbReference type="InterPro" id="IPR020616">
    <property type="entry name" value="Thiolase_N"/>
</dbReference>
<dbReference type="AlphaFoldDB" id="A0A1Y5TSA1"/>
<keyword evidence="10" id="KW-1185">Reference proteome</keyword>
<dbReference type="Gene3D" id="3.40.47.10">
    <property type="match status" value="1"/>
</dbReference>
<dbReference type="PANTHER" id="PTHR42870:SF1">
    <property type="entry name" value="NON-SPECIFIC LIPID-TRANSFER PROTEIN-LIKE 2"/>
    <property type="match status" value="1"/>
</dbReference>
<dbReference type="CDD" id="cd00829">
    <property type="entry name" value="SCP-x_thiolase"/>
    <property type="match status" value="1"/>
</dbReference>